<protein>
    <submittedName>
        <fullName evidence="1">Uncharacterized protein</fullName>
    </submittedName>
</protein>
<comment type="caution">
    <text evidence="1">The sequence shown here is derived from an EMBL/GenBank/DDBJ whole genome shotgun (WGS) entry which is preliminary data.</text>
</comment>
<sequence length="177" mass="20597">MDTEKRATTLDVSIKQQKQAKCHDSNKFCTDLFGLKKITRSDRPKFLKFNPQKKKNFFGSGDSIKQKDSVCFSLFIHNGTRWYSQDNYEVNNIEKNTQGVDLTAFLKTSTPKNADSEDLNLLLKTSNEEPTQDKLKFYKHENVLIFLSENPTAWRKISIPPHSYPKIQLRWYSKGLL</sequence>
<proteinExistence type="predicted"/>
<dbReference type="EMBL" id="BMAW01032775">
    <property type="protein sequence ID" value="GFU27160.1"/>
    <property type="molecule type" value="Genomic_DNA"/>
</dbReference>
<accession>A0A8X6ULS7</accession>
<reference evidence="1" key="1">
    <citation type="submission" date="2020-08" db="EMBL/GenBank/DDBJ databases">
        <title>Multicomponent nature underlies the extraordinary mechanical properties of spider dragline silk.</title>
        <authorList>
            <person name="Kono N."/>
            <person name="Nakamura H."/>
            <person name="Mori M."/>
            <person name="Yoshida Y."/>
            <person name="Ohtoshi R."/>
            <person name="Malay A.D."/>
            <person name="Moran D.A.P."/>
            <person name="Tomita M."/>
            <person name="Numata K."/>
            <person name="Arakawa K."/>
        </authorList>
    </citation>
    <scope>NUCLEOTIDE SEQUENCE</scope>
</reference>
<evidence type="ECO:0000313" key="1">
    <source>
        <dbReference type="EMBL" id="GFU27160.1"/>
    </source>
</evidence>
<organism evidence="1 2">
    <name type="scientific">Nephila pilipes</name>
    <name type="common">Giant wood spider</name>
    <name type="synonym">Nephila maculata</name>
    <dbReference type="NCBI Taxonomy" id="299642"/>
    <lineage>
        <taxon>Eukaryota</taxon>
        <taxon>Metazoa</taxon>
        <taxon>Ecdysozoa</taxon>
        <taxon>Arthropoda</taxon>
        <taxon>Chelicerata</taxon>
        <taxon>Arachnida</taxon>
        <taxon>Araneae</taxon>
        <taxon>Araneomorphae</taxon>
        <taxon>Entelegynae</taxon>
        <taxon>Araneoidea</taxon>
        <taxon>Nephilidae</taxon>
        <taxon>Nephila</taxon>
    </lineage>
</organism>
<gene>
    <name evidence="1" type="ORF">NPIL_159751</name>
</gene>
<dbReference type="Proteomes" id="UP000887013">
    <property type="component" value="Unassembled WGS sequence"/>
</dbReference>
<dbReference type="AlphaFoldDB" id="A0A8X6ULS7"/>
<evidence type="ECO:0000313" key="2">
    <source>
        <dbReference type="Proteomes" id="UP000887013"/>
    </source>
</evidence>
<keyword evidence="2" id="KW-1185">Reference proteome</keyword>
<name>A0A8X6ULS7_NEPPI</name>